<evidence type="ECO:0000259" key="1">
    <source>
        <dbReference type="Pfam" id="PF07486"/>
    </source>
</evidence>
<evidence type="ECO:0000313" key="3">
    <source>
        <dbReference type="Proteomes" id="UP000193200"/>
    </source>
</evidence>
<sequence>MRLTVLTTLTVIYLAGLLAALPLICPSDADRAALAAKERDCLAKAVYFEARGEPYMGQLAVALVIANRMQDRRYPDSACGVVYQNATRRNACQFSFACDGRSDTPRDPASWARAQGVADMVLSRTLRDLTDAATHYHADYVAPRWASHLQRTQTIGRHVFYRTNQKT</sequence>
<dbReference type="GO" id="GO:0016787">
    <property type="term" value="F:hydrolase activity"/>
    <property type="evidence" value="ECO:0007669"/>
    <property type="project" value="InterPro"/>
</dbReference>
<protein>
    <submittedName>
        <fullName evidence="2">Spore cortex-lytic enzyme</fullName>
    </submittedName>
</protein>
<dbReference type="OrthoDB" id="9785345at2"/>
<proteinExistence type="predicted"/>
<dbReference type="RefSeq" id="WP_085885557.1">
    <property type="nucleotide sequence ID" value="NZ_FWFR01000005.1"/>
</dbReference>
<keyword evidence="3" id="KW-1185">Reference proteome</keyword>
<dbReference type="Proteomes" id="UP000193200">
    <property type="component" value="Unassembled WGS sequence"/>
</dbReference>
<accession>A0A1Y5U1P5</accession>
<dbReference type="InterPro" id="IPR011105">
    <property type="entry name" value="Cell_wall_hydrolase_SleB"/>
</dbReference>
<reference evidence="2 3" key="1">
    <citation type="submission" date="2017-03" db="EMBL/GenBank/DDBJ databases">
        <authorList>
            <person name="Afonso C.L."/>
            <person name="Miller P.J."/>
            <person name="Scott M.A."/>
            <person name="Spackman E."/>
            <person name="Goraichik I."/>
            <person name="Dimitrov K.M."/>
            <person name="Suarez D.L."/>
            <person name="Swayne D.E."/>
        </authorList>
    </citation>
    <scope>NUCLEOTIDE SEQUENCE [LARGE SCALE GENOMIC DNA]</scope>
    <source>
        <strain evidence="2 3">CECT 7691</strain>
    </source>
</reference>
<dbReference type="EMBL" id="FWFR01000005">
    <property type="protein sequence ID" value="SLN76881.1"/>
    <property type="molecule type" value="Genomic_DNA"/>
</dbReference>
<dbReference type="InterPro" id="IPR042047">
    <property type="entry name" value="SleB_dom1"/>
</dbReference>
<feature type="domain" description="Cell wall hydrolase SleB" evidence="1">
    <location>
        <begin position="52"/>
        <end position="161"/>
    </location>
</feature>
<evidence type="ECO:0000313" key="2">
    <source>
        <dbReference type="EMBL" id="SLN76881.1"/>
    </source>
</evidence>
<organism evidence="2 3">
    <name type="scientific">Oceanibacterium hippocampi</name>
    <dbReference type="NCBI Taxonomy" id="745714"/>
    <lineage>
        <taxon>Bacteria</taxon>
        <taxon>Pseudomonadati</taxon>
        <taxon>Pseudomonadota</taxon>
        <taxon>Alphaproteobacteria</taxon>
        <taxon>Sneathiellales</taxon>
        <taxon>Sneathiellaceae</taxon>
        <taxon>Oceanibacterium</taxon>
    </lineage>
</organism>
<dbReference type="AlphaFoldDB" id="A0A1Y5U1P5"/>
<dbReference type="Gene3D" id="1.10.10.2520">
    <property type="entry name" value="Cell wall hydrolase SleB, domain 1"/>
    <property type="match status" value="1"/>
</dbReference>
<name>A0A1Y5U1P5_9PROT</name>
<gene>
    <name evidence="2" type="primary">sleB_2</name>
    <name evidence="2" type="ORF">OCH7691_04221</name>
</gene>
<dbReference type="InParanoid" id="A0A1Y5U1P5"/>
<dbReference type="Pfam" id="PF07486">
    <property type="entry name" value="Hydrolase_2"/>
    <property type="match status" value="1"/>
</dbReference>